<name>A0ABN2A3A2_9ACTN</name>
<feature type="transmembrane region" description="Helical" evidence="5">
    <location>
        <begin position="135"/>
        <end position="168"/>
    </location>
</feature>
<gene>
    <name evidence="6" type="ORF">GCM10009827_025420</name>
</gene>
<dbReference type="InterPro" id="IPR052527">
    <property type="entry name" value="Metal_cation-efflux_comp"/>
</dbReference>
<evidence type="ECO:0000313" key="6">
    <source>
        <dbReference type="EMBL" id="GAA1510157.1"/>
    </source>
</evidence>
<evidence type="ECO:0000256" key="4">
    <source>
        <dbReference type="ARBA" id="ARBA00023136"/>
    </source>
</evidence>
<keyword evidence="7" id="KW-1185">Reference proteome</keyword>
<dbReference type="PANTHER" id="PTHR43847:SF1">
    <property type="entry name" value="BLL3993 PROTEIN"/>
    <property type="match status" value="1"/>
</dbReference>
<dbReference type="RefSeq" id="WP_344502017.1">
    <property type="nucleotide sequence ID" value="NZ_BAAAQD010000004.1"/>
</dbReference>
<evidence type="ECO:0000256" key="3">
    <source>
        <dbReference type="ARBA" id="ARBA00022989"/>
    </source>
</evidence>
<feature type="transmembrane region" description="Helical" evidence="5">
    <location>
        <begin position="60"/>
        <end position="78"/>
    </location>
</feature>
<evidence type="ECO:0000313" key="7">
    <source>
        <dbReference type="Proteomes" id="UP001501470"/>
    </source>
</evidence>
<dbReference type="PANTHER" id="PTHR43847">
    <property type="entry name" value="BLL3993 PROTEIN"/>
    <property type="match status" value="1"/>
</dbReference>
<keyword evidence="3 5" id="KW-1133">Transmembrane helix</keyword>
<reference evidence="6 7" key="1">
    <citation type="journal article" date="2019" name="Int. J. Syst. Evol. Microbiol.">
        <title>The Global Catalogue of Microorganisms (GCM) 10K type strain sequencing project: providing services to taxonomists for standard genome sequencing and annotation.</title>
        <authorList>
            <consortium name="The Broad Institute Genomics Platform"/>
            <consortium name="The Broad Institute Genome Sequencing Center for Infectious Disease"/>
            <person name="Wu L."/>
            <person name="Ma J."/>
        </authorList>
    </citation>
    <scope>NUCLEOTIDE SEQUENCE [LARGE SCALE GENOMIC DNA]</scope>
    <source>
        <strain evidence="6 7">JCM 15933</strain>
    </source>
</reference>
<comment type="subcellular location">
    <subcellularLocation>
        <location evidence="1">Membrane</location>
        <topology evidence="1">Multi-pass membrane protein</topology>
    </subcellularLocation>
</comment>
<keyword evidence="4 5" id="KW-0472">Membrane</keyword>
<dbReference type="InterPro" id="IPR007269">
    <property type="entry name" value="ICMT_MeTrfase"/>
</dbReference>
<comment type="caution">
    <text evidence="6">The sequence shown here is derived from an EMBL/GenBank/DDBJ whole genome shotgun (WGS) entry which is preliminary data.</text>
</comment>
<dbReference type="Proteomes" id="UP001501470">
    <property type="component" value="Unassembled WGS sequence"/>
</dbReference>
<dbReference type="EMBL" id="BAAAQD010000004">
    <property type="protein sequence ID" value="GAA1510157.1"/>
    <property type="molecule type" value="Genomic_DNA"/>
</dbReference>
<sequence length="198" mass="21580">MRAAPWIIFVTAFGLLAGGVYTHRDDPAALVVAGLYALWLLVEAPIALRATSAPQDAWTIVPYGAARLATIGCCLLVPGERPAWFWASAALFVVGVVLRETAIRTLGRFYSHHVVRRSDQVAVTHGPYRLVRHPAYAGMILAHLGLVGCFPGPAGVVALCALVASIVWRLRVEEQVLWDMPGYRDYAVGRKRLVPGVW</sequence>
<feature type="transmembrane region" description="Helical" evidence="5">
    <location>
        <begin position="84"/>
        <end position="102"/>
    </location>
</feature>
<keyword evidence="2 5" id="KW-0812">Transmembrane</keyword>
<dbReference type="Gene3D" id="1.20.120.1630">
    <property type="match status" value="1"/>
</dbReference>
<organism evidence="6 7">
    <name type="scientific">Dactylosporangium maewongense</name>
    <dbReference type="NCBI Taxonomy" id="634393"/>
    <lineage>
        <taxon>Bacteria</taxon>
        <taxon>Bacillati</taxon>
        <taxon>Actinomycetota</taxon>
        <taxon>Actinomycetes</taxon>
        <taxon>Micromonosporales</taxon>
        <taxon>Micromonosporaceae</taxon>
        <taxon>Dactylosporangium</taxon>
    </lineage>
</organism>
<dbReference type="Pfam" id="PF04140">
    <property type="entry name" value="ICMT"/>
    <property type="match status" value="1"/>
</dbReference>
<evidence type="ECO:0008006" key="8">
    <source>
        <dbReference type="Google" id="ProtNLM"/>
    </source>
</evidence>
<evidence type="ECO:0000256" key="5">
    <source>
        <dbReference type="SAM" id="Phobius"/>
    </source>
</evidence>
<accession>A0ABN2A3A2</accession>
<proteinExistence type="predicted"/>
<evidence type="ECO:0000256" key="2">
    <source>
        <dbReference type="ARBA" id="ARBA00022692"/>
    </source>
</evidence>
<evidence type="ECO:0000256" key="1">
    <source>
        <dbReference type="ARBA" id="ARBA00004141"/>
    </source>
</evidence>
<protein>
    <recommendedName>
        <fullName evidence="8">Isoprenylcysteine carboxyl methyltransferase</fullName>
    </recommendedName>
</protein>
<feature type="transmembrane region" description="Helical" evidence="5">
    <location>
        <begin position="28"/>
        <end position="48"/>
    </location>
</feature>